<keyword evidence="2" id="KW-0732">Signal</keyword>
<dbReference type="Gene3D" id="3.10.450.160">
    <property type="entry name" value="inner membrane protein cigr"/>
    <property type="match status" value="1"/>
</dbReference>
<evidence type="ECO:0000256" key="1">
    <source>
        <dbReference type="SAM" id="MobiDB-lite"/>
    </source>
</evidence>
<feature type="signal peptide" evidence="2">
    <location>
        <begin position="1"/>
        <end position="29"/>
    </location>
</feature>
<accession>A0A085VGA0</accession>
<dbReference type="Pfam" id="PF11776">
    <property type="entry name" value="RcnB"/>
    <property type="match status" value="1"/>
</dbReference>
<dbReference type="EMBL" id="JPQU01000044">
    <property type="protein sequence ID" value="KFE54463.1"/>
    <property type="molecule type" value="Genomic_DNA"/>
</dbReference>
<name>A0A085VGA0_PSESX</name>
<comment type="caution">
    <text evidence="3">The sequence shown here is derived from an EMBL/GenBank/DDBJ whole genome shotgun (WGS) entry which is preliminary data.</text>
</comment>
<dbReference type="PATRIC" id="fig|317.175.peg.3276"/>
<dbReference type="InterPro" id="IPR024572">
    <property type="entry name" value="RcnB"/>
</dbReference>
<protein>
    <recommendedName>
        <fullName evidence="5">Lipoprotein</fullName>
    </recommendedName>
</protein>
<feature type="compositionally biased region" description="Basic and acidic residues" evidence="1">
    <location>
        <begin position="31"/>
        <end position="53"/>
    </location>
</feature>
<proteinExistence type="predicted"/>
<feature type="chain" id="PRO_5001798988" description="Lipoprotein" evidence="2">
    <location>
        <begin position="30"/>
        <end position="106"/>
    </location>
</feature>
<dbReference type="AlphaFoldDB" id="A0A085VGA0"/>
<organism evidence="3 4">
    <name type="scientific">Pseudomonas syringae</name>
    <dbReference type="NCBI Taxonomy" id="317"/>
    <lineage>
        <taxon>Bacteria</taxon>
        <taxon>Pseudomonadati</taxon>
        <taxon>Pseudomonadota</taxon>
        <taxon>Gammaproteobacteria</taxon>
        <taxon>Pseudomonadales</taxon>
        <taxon>Pseudomonadaceae</taxon>
        <taxon>Pseudomonas</taxon>
    </lineage>
</organism>
<evidence type="ECO:0008006" key="5">
    <source>
        <dbReference type="Google" id="ProtNLM"/>
    </source>
</evidence>
<dbReference type="Proteomes" id="UP000028631">
    <property type="component" value="Unassembled WGS sequence"/>
</dbReference>
<dbReference type="PROSITE" id="PS51257">
    <property type="entry name" value="PROKAR_LIPOPROTEIN"/>
    <property type="match status" value="1"/>
</dbReference>
<sequence>MKSLMKSKSLIACLAIAGCVSMTSLAVHAADTPEPKVEESKDNMRDLELGSRAPEKFRRPEAALKDWAKRGLKEPVKESQWVKINDKYVQVQITNSQITEIVPIKK</sequence>
<keyword evidence="4" id="KW-1185">Reference proteome</keyword>
<evidence type="ECO:0000313" key="4">
    <source>
        <dbReference type="Proteomes" id="UP000028631"/>
    </source>
</evidence>
<feature type="region of interest" description="Disordered" evidence="1">
    <location>
        <begin position="30"/>
        <end position="53"/>
    </location>
</feature>
<reference evidence="3 4" key="1">
    <citation type="submission" date="2014-07" db="EMBL/GenBank/DDBJ databases">
        <title>Draft Genome Sequences of Environmental Pseudomonas syringae strains.</title>
        <authorList>
            <person name="Baltrus D.A."/>
            <person name="Berge O."/>
            <person name="Morris C."/>
        </authorList>
    </citation>
    <scope>NUCLEOTIDE SEQUENCE [LARGE SCALE GENOMIC DNA]</scope>
    <source>
        <strain evidence="3 4">GAW0119</strain>
    </source>
</reference>
<evidence type="ECO:0000313" key="3">
    <source>
        <dbReference type="EMBL" id="KFE54463.1"/>
    </source>
</evidence>
<evidence type="ECO:0000256" key="2">
    <source>
        <dbReference type="SAM" id="SignalP"/>
    </source>
</evidence>
<gene>
    <name evidence="3" type="ORF">IV01_15730</name>
</gene>